<reference evidence="2" key="1">
    <citation type="submission" date="2020-02" db="EMBL/GenBank/DDBJ databases">
        <authorList>
            <person name="Palmer J.M."/>
        </authorList>
    </citation>
    <scope>NUCLEOTIDE SEQUENCE</scope>
    <source>
        <strain evidence="2">EPUS1.4</strain>
        <tissue evidence="2">Thallus</tissue>
    </source>
</reference>
<dbReference type="EMBL" id="JAACFV010000047">
    <property type="protein sequence ID" value="KAF7508995.1"/>
    <property type="molecule type" value="Genomic_DNA"/>
</dbReference>
<evidence type="ECO:0000313" key="3">
    <source>
        <dbReference type="Proteomes" id="UP000606974"/>
    </source>
</evidence>
<feature type="region of interest" description="Disordered" evidence="1">
    <location>
        <begin position="1"/>
        <end position="22"/>
    </location>
</feature>
<organism evidence="2 3">
    <name type="scientific">Endocarpon pusillum</name>
    <dbReference type="NCBI Taxonomy" id="364733"/>
    <lineage>
        <taxon>Eukaryota</taxon>
        <taxon>Fungi</taxon>
        <taxon>Dikarya</taxon>
        <taxon>Ascomycota</taxon>
        <taxon>Pezizomycotina</taxon>
        <taxon>Eurotiomycetes</taxon>
        <taxon>Chaetothyriomycetidae</taxon>
        <taxon>Verrucariales</taxon>
        <taxon>Verrucariaceae</taxon>
        <taxon>Endocarpon</taxon>
    </lineage>
</organism>
<dbReference type="Proteomes" id="UP000606974">
    <property type="component" value="Unassembled WGS sequence"/>
</dbReference>
<protein>
    <submittedName>
        <fullName evidence="2">Uncharacterized protein</fullName>
    </submittedName>
</protein>
<comment type="caution">
    <text evidence="2">The sequence shown here is derived from an EMBL/GenBank/DDBJ whole genome shotgun (WGS) entry which is preliminary data.</text>
</comment>
<accession>A0A8H7AH16</accession>
<name>A0A8H7AH16_9EURO</name>
<dbReference type="AlphaFoldDB" id="A0A8H7AH16"/>
<keyword evidence="3" id="KW-1185">Reference proteome</keyword>
<gene>
    <name evidence="2" type="ORF">GJ744_008551</name>
</gene>
<sequence>MRARTSYLSERDSRNLANNQRPDEDWRAIRRVKGRTMQTTFQVLKGHEGGEERQNLVVHVEILERRFWEKGDGR</sequence>
<proteinExistence type="predicted"/>
<evidence type="ECO:0000256" key="1">
    <source>
        <dbReference type="SAM" id="MobiDB-lite"/>
    </source>
</evidence>
<evidence type="ECO:0000313" key="2">
    <source>
        <dbReference type="EMBL" id="KAF7508995.1"/>
    </source>
</evidence>